<reference evidence="3" key="1">
    <citation type="journal article" date="2019" name="Int. J. Syst. Evol. Microbiol.">
        <title>The Global Catalogue of Microorganisms (GCM) 10K type strain sequencing project: providing services to taxonomists for standard genome sequencing and annotation.</title>
        <authorList>
            <consortium name="The Broad Institute Genomics Platform"/>
            <consortium name="The Broad Institute Genome Sequencing Center for Infectious Disease"/>
            <person name="Wu L."/>
            <person name="Ma J."/>
        </authorList>
    </citation>
    <scope>NUCLEOTIDE SEQUENCE [LARGE SCALE GENOMIC DNA]</scope>
    <source>
        <strain evidence="3">JCM 18204</strain>
    </source>
</reference>
<sequence>MTVPLGADAGDRERPASAPTPLDCDVLIIGGGPSGSTAAIALARLGRRVLLLEKDRHPRFHIGESLLPMNLPILDRLGVLAAVEAIGVRKIGADFPRPAADGTTHVFRFDRALTPGCTHAFQVRRDEFDALLFRAARDASADAREGITVTAVDFGPDGRPVGARACGDDGTEYAISLRHLIDASGRDTFLGNRLKLKRRNPKHQSAALFSHFRGVERRPGEDAGNITIERFAHGWVWMIPLRDDLMSIGAVCSPEYLKRRSGDRAGFLLETLQQIPTVWMRMGGAERAAPVHATGNYSYVSTRMCGPGWTTVGDAYVFIDPIFSSGVYLAMHSAERAAHTVDAILREPAREQALQRAMTRGFDRGLKEFSWFIYRFTTPVMRHLFANPRNVLQIEQAVISMLAGDVFDNPAVIRRLRLFRCIYFVTAVTMAPQALREWRRRRRERRTAFRGDTLQPDS</sequence>
<feature type="domain" description="FAD-binding" evidence="1">
    <location>
        <begin position="23"/>
        <end position="358"/>
    </location>
</feature>
<gene>
    <name evidence="2" type="ORF">GCM10023307_13900</name>
</gene>
<dbReference type="SUPFAM" id="SSF51905">
    <property type="entry name" value="FAD/NAD(P)-binding domain"/>
    <property type="match status" value="1"/>
</dbReference>
<evidence type="ECO:0000313" key="3">
    <source>
        <dbReference type="Proteomes" id="UP001499959"/>
    </source>
</evidence>
<dbReference type="Proteomes" id="UP001499959">
    <property type="component" value="Unassembled WGS sequence"/>
</dbReference>
<evidence type="ECO:0000313" key="2">
    <source>
        <dbReference type="EMBL" id="GAA4789834.1"/>
    </source>
</evidence>
<dbReference type="PANTHER" id="PTHR43747">
    <property type="entry name" value="FAD-BINDING PROTEIN"/>
    <property type="match status" value="1"/>
</dbReference>
<dbReference type="PRINTS" id="PR00469">
    <property type="entry name" value="PNDRDTASEII"/>
</dbReference>
<accession>A0ABP9B4J0</accession>
<dbReference type="InterPro" id="IPR036188">
    <property type="entry name" value="FAD/NAD-bd_sf"/>
</dbReference>
<dbReference type="Pfam" id="PF01494">
    <property type="entry name" value="FAD_binding_3"/>
    <property type="match status" value="1"/>
</dbReference>
<dbReference type="InterPro" id="IPR050816">
    <property type="entry name" value="Flavin-dep_Halogenase_NPB"/>
</dbReference>
<protein>
    <submittedName>
        <fullName evidence="2">NAD(P)/FAD-dependent oxidoreductase</fullName>
    </submittedName>
</protein>
<name>A0ABP9B4J0_9GAMM</name>
<dbReference type="InterPro" id="IPR002938">
    <property type="entry name" value="FAD-bd"/>
</dbReference>
<organism evidence="2 3">
    <name type="scientific">Lysobacter hankyongensis</name>
    <dbReference type="NCBI Taxonomy" id="1176535"/>
    <lineage>
        <taxon>Bacteria</taxon>
        <taxon>Pseudomonadati</taxon>
        <taxon>Pseudomonadota</taxon>
        <taxon>Gammaproteobacteria</taxon>
        <taxon>Lysobacterales</taxon>
        <taxon>Lysobacteraceae</taxon>
        <taxon>Lysobacter</taxon>
    </lineage>
</organism>
<evidence type="ECO:0000259" key="1">
    <source>
        <dbReference type="Pfam" id="PF01494"/>
    </source>
</evidence>
<comment type="caution">
    <text evidence="2">The sequence shown here is derived from an EMBL/GenBank/DDBJ whole genome shotgun (WGS) entry which is preliminary data.</text>
</comment>
<proteinExistence type="predicted"/>
<dbReference type="PANTHER" id="PTHR43747:SF1">
    <property type="entry name" value="SLR1998 PROTEIN"/>
    <property type="match status" value="1"/>
</dbReference>
<dbReference type="Gene3D" id="3.50.50.60">
    <property type="entry name" value="FAD/NAD(P)-binding domain"/>
    <property type="match status" value="1"/>
</dbReference>
<keyword evidence="3" id="KW-1185">Reference proteome</keyword>
<dbReference type="RefSeq" id="WP_345302589.1">
    <property type="nucleotide sequence ID" value="NZ_BAABJE010000005.1"/>
</dbReference>
<dbReference type="EMBL" id="BAABJE010000005">
    <property type="protein sequence ID" value="GAA4789834.1"/>
    <property type="molecule type" value="Genomic_DNA"/>
</dbReference>